<proteinExistence type="predicted"/>
<name>A0A803PCZ4_CANSA</name>
<dbReference type="InterPro" id="IPR038765">
    <property type="entry name" value="Papain-like_cys_pep_sf"/>
</dbReference>
<dbReference type="SUPFAM" id="SSF54001">
    <property type="entry name" value="Cysteine proteinases"/>
    <property type="match status" value="1"/>
</dbReference>
<reference evidence="2" key="2">
    <citation type="submission" date="2021-03" db="UniProtKB">
        <authorList>
            <consortium name="EnsemblPlants"/>
        </authorList>
    </citation>
    <scope>IDENTIFICATION</scope>
</reference>
<evidence type="ECO:0008006" key="4">
    <source>
        <dbReference type="Google" id="ProtNLM"/>
    </source>
</evidence>
<evidence type="ECO:0000256" key="1">
    <source>
        <dbReference type="SAM" id="MobiDB-lite"/>
    </source>
</evidence>
<dbReference type="EMBL" id="UZAU01000388">
    <property type="status" value="NOT_ANNOTATED_CDS"/>
    <property type="molecule type" value="Genomic_DNA"/>
</dbReference>
<dbReference type="Gramene" id="evm.model.04.1415">
    <property type="protein sequence ID" value="cds.evm.model.04.1415"/>
    <property type="gene ID" value="evm.TU.04.1415"/>
</dbReference>
<accession>A0A803PCZ4</accession>
<sequence length="175" mass="19630">MHLPGCMLAGHPILGSWLAYASHRANQGWLVHHFIVPPKYLDSSLVEVLSRWLDLLQQNGHDCGLFVMKYMESLSEGNEPMKQFDPIEASLEFVGKIVTHDSNKAKPSVMEGVKKQFEITTTLPSTWTTKPVLSPSKSPGDSQFSTVKARSKNMWTEKSNSPKTHHSKRLVSSQK</sequence>
<protein>
    <recommendedName>
        <fullName evidence="4">Ubiquitin-like protease family profile domain-containing protein</fullName>
    </recommendedName>
</protein>
<feature type="compositionally biased region" description="Polar residues" evidence="1">
    <location>
        <begin position="135"/>
        <end position="162"/>
    </location>
</feature>
<keyword evidence="3" id="KW-1185">Reference proteome</keyword>
<reference evidence="2" key="1">
    <citation type="submission" date="2018-11" db="EMBL/GenBank/DDBJ databases">
        <authorList>
            <person name="Grassa J C."/>
        </authorList>
    </citation>
    <scope>NUCLEOTIDE SEQUENCE [LARGE SCALE GENOMIC DNA]</scope>
</reference>
<evidence type="ECO:0000313" key="2">
    <source>
        <dbReference type="EnsemblPlants" id="cds.evm.model.04.1415"/>
    </source>
</evidence>
<dbReference type="EnsemblPlants" id="evm.model.04.1415">
    <property type="protein sequence ID" value="cds.evm.model.04.1415"/>
    <property type="gene ID" value="evm.TU.04.1415"/>
</dbReference>
<dbReference type="Gene3D" id="3.40.395.10">
    <property type="entry name" value="Adenoviral Proteinase, Chain A"/>
    <property type="match status" value="1"/>
</dbReference>
<organism evidence="2 3">
    <name type="scientific">Cannabis sativa</name>
    <name type="common">Hemp</name>
    <name type="synonym">Marijuana</name>
    <dbReference type="NCBI Taxonomy" id="3483"/>
    <lineage>
        <taxon>Eukaryota</taxon>
        <taxon>Viridiplantae</taxon>
        <taxon>Streptophyta</taxon>
        <taxon>Embryophyta</taxon>
        <taxon>Tracheophyta</taxon>
        <taxon>Spermatophyta</taxon>
        <taxon>Magnoliopsida</taxon>
        <taxon>eudicotyledons</taxon>
        <taxon>Gunneridae</taxon>
        <taxon>Pentapetalae</taxon>
        <taxon>rosids</taxon>
        <taxon>fabids</taxon>
        <taxon>Rosales</taxon>
        <taxon>Cannabaceae</taxon>
        <taxon>Cannabis</taxon>
    </lineage>
</organism>
<evidence type="ECO:0000313" key="3">
    <source>
        <dbReference type="Proteomes" id="UP000596661"/>
    </source>
</evidence>
<dbReference type="AlphaFoldDB" id="A0A803PCZ4"/>
<feature type="region of interest" description="Disordered" evidence="1">
    <location>
        <begin position="128"/>
        <end position="175"/>
    </location>
</feature>
<dbReference type="Proteomes" id="UP000596661">
    <property type="component" value="Chromosome 4"/>
</dbReference>